<accession>G0S1R3</accession>
<dbReference type="RefSeq" id="XP_006691965.1">
    <property type="nucleotide sequence ID" value="XM_006691902.1"/>
</dbReference>
<dbReference type="GeneID" id="18255490"/>
<feature type="compositionally biased region" description="Basic and acidic residues" evidence="1">
    <location>
        <begin position="408"/>
        <end position="422"/>
    </location>
</feature>
<proteinExistence type="predicted"/>
<dbReference type="Proteomes" id="UP000008066">
    <property type="component" value="Unassembled WGS sequence"/>
</dbReference>
<dbReference type="Gene3D" id="2.120.10.70">
    <property type="entry name" value="Fucose-specific lectin"/>
    <property type="match status" value="1"/>
</dbReference>
<sequence length="422" mass="46150">MAHRWLGLGGIPKPIQSRASICRDAPSIHSNSGLAAIVLGESDGFRVYYHDKDGAINELKYDPKRDEWSHNGFITKDISSLPALAATFTSKENITVVAPRDDKTIGVTRYQKDGDWQRTTFPYPLDSDIGVTQETDRTNITVDTTAAVNFTLPAWDGAPRGIGISVDREHTRSVWYIGTDRALHSAYNGDWVWHLRENQTEEIWPLADKPNAELAVAEIANKNTVFVYYIVNGKLAEIKYLNDAWQPWNHVPEPPPIPTTTNTAPESTITFAGDGNNGDDDSSGLSTGAKAGIGVGVSLGAIALGAIIAVLFLIRRKHKQQQQTPQYTPFSETASGTLAPDTPAPAYGTPSTAVVAPDGTVLNGDFVWAQKEGTYGLAPEVTELDGRERSAELDARPVYELPHQPYPHSEELQAREPKPKQQ</sequence>
<feature type="transmembrane region" description="Helical" evidence="2">
    <location>
        <begin position="291"/>
        <end position="314"/>
    </location>
</feature>
<feature type="region of interest" description="Disordered" evidence="1">
    <location>
        <begin position="252"/>
        <end position="283"/>
    </location>
</feature>
<evidence type="ECO:0000256" key="1">
    <source>
        <dbReference type="SAM" id="MobiDB-lite"/>
    </source>
</evidence>
<reference evidence="3 4" key="1">
    <citation type="journal article" date="2011" name="Cell">
        <title>Insight into structure and assembly of the nuclear pore complex by utilizing the genome of a eukaryotic thermophile.</title>
        <authorList>
            <person name="Amlacher S."/>
            <person name="Sarges P."/>
            <person name="Flemming D."/>
            <person name="van Noort V."/>
            <person name="Kunze R."/>
            <person name="Devos D.P."/>
            <person name="Arumugam M."/>
            <person name="Bork P."/>
            <person name="Hurt E."/>
        </authorList>
    </citation>
    <scope>NUCLEOTIDE SEQUENCE [LARGE SCALE GENOMIC DNA]</scope>
    <source>
        <strain evidence="4">DSM 1495 / CBS 144.50 / IMI 039719</strain>
    </source>
</reference>
<dbReference type="SUPFAM" id="SSF89372">
    <property type="entry name" value="Fucose-specific lectin"/>
    <property type="match status" value="1"/>
</dbReference>
<keyword evidence="2" id="KW-0812">Transmembrane</keyword>
<dbReference type="AlphaFoldDB" id="G0S1R3"/>
<feature type="compositionally biased region" description="Basic and acidic residues" evidence="1">
    <location>
        <begin position="384"/>
        <end position="397"/>
    </location>
</feature>
<dbReference type="eggNOG" id="ENOG502RVY9">
    <property type="taxonomic scope" value="Eukaryota"/>
</dbReference>
<keyword evidence="4" id="KW-1185">Reference proteome</keyword>
<protein>
    <recommendedName>
        <fullName evidence="5">Fucose-specific lectin</fullName>
    </recommendedName>
</protein>
<keyword evidence="2" id="KW-1133">Transmembrane helix</keyword>
<gene>
    <name evidence="3" type="ORF">CTHT_0014520</name>
</gene>
<evidence type="ECO:0008006" key="5">
    <source>
        <dbReference type="Google" id="ProtNLM"/>
    </source>
</evidence>
<organism evidence="4">
    <name type="scientific">Chaetomium thermophilum (strain DSM 1495 / CBS 144.50 / IMI 039719)</name>
    <name type="common">Thermochaetoides thermophila</name>
    <dbReference type="NCBI Taxonomy" id="759272"/>
    <lineage>
        <taxon>Eukaryota</taxon>
        <taxon>Fungi</taxon>
        <taxon>Dikarya</taxon>
        <taxon>Ascomycota</taxon>
        <taxon>Pezizomycotina</taxon>
        <taxon>Sordariomycetes</taxon>
        <taxon>Sordariomycetidae</taxon>
        <taxon>Sordariales</taxon>
        <taxon>Chaetomiaceae</taxon>
        <taxon>Thermochaetoides</taxon>
    </lineage>
</organism>
<dbReference type="OrthoDB" id="4696326at2759"/>
<dbReference type="HOGENOM" id="CLU_028617_1_0_1"/>
<dbReference type="EMBL" id="GL988039">
    <property type="protein sequence ID" value="EGS22973.1"/>
    <property type="molecule type" value="Genomic_DNA"/>
</dbReference>
<feature type="region of interest" description="Disordered" evidence="1">
    <location>
        <begin position="379"/>
        <end position="422"/>
    </location>
</feature>
<feature type="compositionally biased region" description="Polar residues" evidence="1">
    <location>
        <begin position="322"/>
        <end position="336"/>
    </location>
</feature>
<keyword evidence="2" id="KW-0472">Membrane</keyword>
<evidence type="ECO:0000313" key="4">
    <source>
        <dbReference type="Proteomes" id="UP000008066"/>
    </source>
</evidence>
<dbReference type="KEGG" id="cthr:CTHT_0014520"/>
<name>G0S1R3_CHATD</name>
<dbReference type="OMA" id="NEWEEYT"/>
<evidence type="ECO:0000256" key="2">
    <source>
        <dbReference type="SAM" id="Phobius"/>
    </source>
</evidence>
<feature type="region of interest" description="Disordered" evidence="1">
    <location>
        <begin position="322"/>
        <end position="351"/>
    </location>
</feature>
<evidence type="ECO:0000313" key="3">
    <source>
        <dbReference type="EMBL" id="EGS22973.1"/>
    </source>
</evidence>